<feature type="domain" description="ABC transmembrane type-2" evidence="9">
    <location>
        <begin position="142"/>
        <end position="372"/>
    </location>
</feature>
<comment type="subcellular location">
    <subcellularLocation>
        <location evidence="1">Cell membrane</location>
        <topology evidence="1">Multi-pass membrane protein</topology>
    </subcellularLocation>
</comment>
<keyword evidence="3" id="KW-0813">Transport</keyword>
<evidence type="ECO:0000259" key="9">
    <source>
        <dbReference type="PROSITE" id="PS51012"/>
    </source>
</evidence>
<dbReference type="InterPro" id="IPR051449">
    <property type="entry name" value="ABC-2_transporter_component"/>
</dbReference>
<evidence type="ECO:0000313" key="10">
    <source>
        <dbReference type="EMBL" id="MDQ0164728.1"/>
    </source>
</evidence>
<keyword evidence="11" id="KW-1185">Reference proteome</keyword>
<evidence type="ECO:0000256" key="7">
    <source>
        <dbReference type="ARBA" id="ARBA00023136"/>
    </source>
</evidence>
<dbReference type="InterPro" id="IPR013525">
    <property type="entry name" value="ABC2_TM"/>
</dbReference>
<keyword evidence="6 8" id="KW-1133">Transmembrane helix</keyword>
<dbReference type="Proteomes" id="UP001235840">
    <property type="component" value="Unassembled WGS sequence"/>
</dbReference>
<dbReference type="RefSeq" id="WP_307390771.1">
    <property type="nucleotide sequence ID" value="NZ_BAAADK010000018.1"/>
</dbReference>
<comment type="caution">
    <text evidence="10">The sequence shown here is derived from an EMBL/GenBank/DDBJ whole genome shotgun (WGS) entry which is preliminary data.</text>
</comment>
<dbReference type="Pfam" id="PF12698">
    <property type="entry name" value="ABC2_membrane_3"/>
    <property type="match status" value="1"/>
</dbReference>
<gene>
    <name evidence="10" type="ORF">J2S11_000628</name>
</gene>
<dbReference type="PANTHER" id="PTHR30294">
    <property type="entry name" value="MEMBRANE COMPONENT OF ABC TRANSPORTER YHHJ-RELATED"/>
    <property type="match status" value="1"/>
</dbReference>
<feature type="transmembrane region" description="Helical" evidence="8">
    <location>
        <begin position="258"/>
        <end position="279"/>
    </location>
</feature>
<dbReference type="PROSITE" id="PS51012">
    <property type="entry name" value="ABC_TM2"/>
    <property type="match status" value="1"/>
</dbReference>
<evidence type="ECO:0000256" key="2">
    <source>
        <dbReference type="ARBA" id="ARBA00007783"/>
    </source>
</evidence>
<keyword evidence="7 8" id="KW-0472">Membrane</keyword>
<dbReference type="InterPro" id="IPR047817">
    <property type="entry name" value="ABC2_TM_bact-type"/>
</dbReference>
<reference evidence="10 11" key="1">
    <citation type="submission" date="2023-07" db="EMBL/GenBank/DDBJ databases">
        <title>Genomic Encyclopedia of Type Strains, Phase IV (KMG-IV): sequencing the most valuable type-strain genomes for metagenomic binning, comparative biology and taxonomic classification.</title>
        <authorList>
            <person name="Goeker M."/>
        </authorList>
    </citation>
    <scope>NUCLEOTIDE SEQUENCE [LARGE SCALE GENOMIC DNA]</scope>
    <source>
        <strain evidence="10 11">DSM 12751</strain>
    </source>
</reference>
<name>A0ABT9VUQ9_9BACI</name>
<protein>
    <submittedName>
        <fullName evidence="10">ABC-2 type transport system permease protein</fullName>
    </submittedName>
</protein>
<organism evidence="10 11">
    <name type="scientific">Caldalkalibacillus horti</name>
    <dbReference type="NCBI Taxonomy" id="77523"/>
    <lineage>
        <taxon>Bacteria</taxon>
        <taxon>Bacillati</taxon>
        <taxon>Bacillota</taxon>
        <taxon>Bacilli</taxon>
        <taxon>Bacillales</taxon>
        <taxon>Bacillaceae</taxon>
        <taxon>Caldalkalibacillus</taxon>
    </lineage>
</organism>
<sequence length="374" mass="42230">MIAVFLVQCQQLIRKPAMVLLMCILTIIFTFFLGMSANEKLVLYAFGAEEHEEGFVEEWVEALNHSEAYEFKLADEFTARQSVAEGHAELAVMIMEKDYRIVAVAENPNIGLIDNYIRSVYTEQVKLLSAEQQAEDVQQFRESVEQNLAYPVLSVATETARQDNNVAREDGDFKYDPKIQALFGFTLFFSIYTIGAGIKNVLEEKRQGIWDRMILSRVRKSGMYLGHLFYSLFIGFGQMLLMFMLFKYVFSFELGSNFIGIMLILLVYTFSIVALCLLLTGIVKTPQQFDAIIPVVSVSMAMLGGAYWPIEIVTSSILQGLSKVVPVYYAMEGLKGISLYQHGFSELVQPLVVLLLIGIVCMGVGINLMERRHV</sequence>
<dbReference type="EMBL" id="JAUSTY010000002">
    <property type="protein sequence ID" value="MDQ0164728.1"/>
    <property type="molecule type" value="Genomic_DNA"/>
</dbReference>
<feature type="transmembrane region" description="Helical" evidence="8">
    <location>
        <begin position="181"/>
        <end position="202"/>
    </location>
</feature>
<keyword evidence="5 8" id="KW-0812">Transmembrane</keyword>
<evidence type="ECO:0000256" key="1">
    <source>
        <dbReference type="ARBA" id="ARBA00004651"/>
    </source>
</evidence>
<evidence type="ECO:0000256" key="3">
    <source>
        <dbReference type="ARBA" id="ARBA00022448"/>
    </source>
</evidence>
<keyword evidence="4" id="KW-1003">Cell membrane</keyword>
<feature type="transmembrane region" description="Helical" evidence="8">
    <location>
        <begin position="347"/>
        <end position="369"/>
    </location>
</feature>
<feature type="transmembrane region" description="Helical" evidence="8">
    <location>
        <begin position="291"/>
        <end position="310"/>
    </location>
</feature>
<evidence type="ECO:0000256" key="5">
    <source>
        <dbReference type="ARBA" id="ARBA00022692"/>
    </source>
</evidence>
<dbReference type="PANTHER" id="PTHR30294:SF29">
    <property type="entry name" value="MULTIDRUG ABC TRANSPORTER PERMEASE YBHS-RELATED"/>
    <property type="match status" value="1"/>
</dbReference>
<evidence type="ECO:0000256" key="6">
    <source>
        <dbReference type="ARBA" id="ARBA00022989"/>
    </source>
</evidence>
<evidence type="ECO:0000256" key="8">
    <source>
        <dbReference type="SAM" id="Phobius"/>
    </source>
</evidence>
<evidence type="ECO:0000313" key="11">
    <source>
        <dbReference type="Proteomes" id="UP001235840"/>
    </source>
</evidence>
<feature type="transmembrane region" description="Helical" evidence="8">
    <location>
        <begin position="17"/>
        <end position="37"/>
    </location>
</feature>
<comment type="similarity">
    <text evidence="2">Belongs to the ABC-2 integral membrane protein family.</text>
</comment>
<accession>A0ABT9VUQ9</accession>
<proteinExistence type="inferred from homology"/>
<feature type="transmembrane region" description="Helical" evidence="8">
    <location>
        <begin position="223"/>
        <end position="246"/>
    </location>
</feature>
<evidence type="ECO:0000256" key="4">
    <source>
        <dbReference type="ARBA" id="ARBA00022475"/>
    </source>
</evidence>